<feature type="compositionally biased region" description="Basic and acidic residues" evidence="11">
    <location>
        <begin position="928"/>
        <end position="937"/>
    </location>
</feature>
<dbReference type="SUPFAM" id="SSF50182">
    <property type="entry name" value="Sm-like ribonucleoproteins"/>
    <property type="match status" value="1"/>
</dbReference>
<keyword evidence="6" id="KW-1278">Translocase</keyword>
<feature type="transmembrane region" description="Helical" evidence="12">
    <location>
        <begin position="261"/>
        <end position="283"/>
    </location>
</feature>
<organism evidence="14 15">
    <name type="scientific">Lachnellula occidentalis</name>
    <dbReference type="NCBI Taxonomy" id="215460"/>
    <lineage>
        <taxon>Eukaryota</taxon>
        <taxon>Fungi</taxon>
        <taxon>Dikarya</taxon>
        <taxon>Ascomycota</taxon>
        <taxon>Pezizomycotina</taxon>
        <taxon>Leotiomycetes</taxon>
        <taxon>Helotiales</taxon>
        <taxon>Lachnaceae</taxon>
        <taxon>Lachnellula</taxon>
    </lineage>
</organism>
<keyword evidence="3" id="KW-0813">Transport</keyword>
<evidence type="ECO:0000256" key="3">
    <source>
        <dbReference type="ARBA" id="ARBA00022568"/>
    </source>
</evidence>
<dbReference type="InterPro" id="IPR010920">
    <property type="entry name" value="LSM_dom_sf"/>
</dbReference>
<dbReference type="PANTHER" id="PTHR31323:SF15">
    <property type="entry name" value="MECHANOSENSITIVE ION CHANNEL PROTEIN MSY1"/>
    <property type="match status" value="1"/>
</dbReference>
<evidence type="ECO:0000256" key="5">
    <source>
        <dbReference type="ARBA" id="ARBA00022692"/>
    </source>
</evidence>
<evidence type="ECO:0000256" key="1">
    <source>
        <dbReference type="ARBA" id="ARBA00004370"/>
    </source>
</evidence>
<feature type="domain" description="EF-hand" evidence="13">
    <location>
        <begin position="463"/>
        <end position="498"/>
    </location>
</feature>
<feature type="transmembrane region" description="Helical" evidence="12">
    <location>
        <begin position="303"/>
        <end position="326"/>
    </location>
</feature>
<dbReference type="GO" id="GO:0005509">
    <property type="term" value="F:calcium ion binding"/>
    <property type="evidence" value="ECO:0007669"/>
    <property type="project" value="InterPro"/>
</dbReference>
<keyword evidence="3" id="KW-0109">Calcium transport</keyword>
<keyword evidence="15" id="KW-1185">Reference proteome</keyword>
<evidence type="ECO:0000259" key="13">
    <source>
        <dbReference type="PROSITE" id="PS50222"/>
    </source>
</evidence>
<dbReference type="InterPro" id="IPR011992">
    <property type="entry name" value="EF-hand-dom_pair"/>
</dbReference>
<evidence type="ECO:0000256" key="6">
    <source>
        <dbReference type="ARBA" id="ARBA00022967"/>
    </source>
</evidence>
<dbReference type="Pfam" id="PF00924">
    <property type="entry name" value="MS_channel_2nd"/>
    <property type="match status" value="1"/>
</dbReference>
<comment type="catalytic activity">
    <reaction evidence="10">
        <text>Ca(2+)(in) = Ca(2+)(out)</text>
        <dbReference type="Rhea" id="RHEA:29671"/>
        <dbReference type="ChEBI" id="CHEBI:29108"/>
    </reaction>
</comment>
<evidence type="ECO:0000256" key="7">
    <source>
        <dbReference type="ARBA" id="ARBA00022989"/>
    </source>
</evidence>
<keyword evidence="3" id="KW-0106">Calcium</keyword>
<keyword evidence="5 12" id="KW-0812">Transmembrane</keyword>
<feature type="compositionally biased region" description="Basic residues" evidence="11">
    <location>
        <begin position="902"/>
        <end position="912"/>
    </location>
</feature>
<dbReference type="InterPro" id="IPR023408">
    <property type="entry name" value="MscS_beta-dom_sf"/>
</dbReference>
<evidence type="ECO:0000256" key="4">
    <source>
        <dbReference type="ARBA" id="ARBA00022673"/>
    </source>
</evidence>
<evidence type="ECO:0000256" key="12">
    <source>
        <dbReference type="SAM" id="Phobius"/>
    </source>
</evidence>
<dbReference type="PANTHER" id="PTHR31323">
    <property type="entry name" value="MECHANOSENSITIVE ION CHANNEL PROTEIN MSY2"/>
    <property type="match status" value="1"/>
</dbReference>
<dbReference type="Gene3D" id="1.10.238.10">
    <property type="entry name" value="EF-hand"/>
    <property type="match status" value="1"/>
</dbReference>
<feature type="compositionally biased region" description="Basic and acidic residues" evidence="11">
    <location>
        <begin position="30"/>
        <end position="41"/>
    </location>
</feature>
<proteinExistence type="inferred from homology"/>
<evidence type="ECO:0000256" key="2">
    <source>
        <dbReference type="ARBA" id="ARBA00008017"/>
    </source>
</evidence>
<protein>
    <submittedName>
        <fullName evidence="14">Putative MscS family protein</fullName>
    </submittedName>
</protein>
<keyword evidence="8 12" id="KW-0472">Membrane</keyword>
<reference evidence="14 15" key="1">
    <citation type="submission" date="2018-05" db="EMBL/GenBank/DDBJ databases">
        <title>Genome sequencing and assembly of the regulated plant pathogen Lachnellula willkommii and related sister species for the development of diagnostic species identification markers.</title>
        <authorList>
            <person name="Giroux E."/>
            <person name="Bilodeau G."/>
        </authorList>
    </citation>
    <scope>NUCLEOTIDE SEQUENCE [LARGE SCALE GENOMIC DNA]</scope>
    <source>
        <strain evidence="14 15">CBS 160.35</strain>
    </source>
</reference>
<dbReference type="Gene3D" id="2.30.30.60">
    <property type="match status" value="1"/>
</dbReference>
<dbReference type="AlphaFoldDB" id="A0A8H8S2X4"/>
<keyword evidence="3" id="KW-0406">Ion transport</keyword>
<evidence type="ECO:0000256" key="8">
    <source>
        <dbReference type="ARBA" id="ARBA00023136"/>
    </source>
</evidence>
<dbReference type="InterPro" id="IPR006685">
    <property type="entry name" value="MscS_channel_2nd"/>
</dbReference>
<gene>
    <name evidence="14" type="ORF">LOCC1_G003228</name>
</gene>
<feature type="compositionally biased region" description="Polar residues" evidence="11">
    <location>
        <begin position="856"/>
        <end position="870"/>
    </location>
</feature>
<comment type="similarity">
    <text evidence="2">Belongs to the MscS (TC 1.A.23) family.</text>
</comment>
<dbReference type="EMBL" id="QGMI01000118">
    <property type="protein sequence ID" value="TVY46960.1"/>
    <property type="molecule type" value="Genomic_DNA"/>
</dbReference>
<evidence type="ECO:0000256" key="11">
    <source>
        <dbReference type="SAM" id="MobiDB-lite"/>
    </source>
</evidence>
<dbReference type="GO" id="GO:0006874">
    <property type="term" value="P:intracellular calcium ion homeostasis"/>
    <property type="evidence" value="ECO:0007669"/>
    <property type="project" value="TreeGrafter"/>
</dbReference>
<feature type="region of interest" description="Disordered" evidence="11">
    <location>
        <begin position="1"/>
        <end position="41"/>
    </location>
</feature>
<name>A0A8H8S2X4_9HELO</name>
<feature type="region of interest" description="Disordered" evidence="11">
    <location>
        <begin position="838"/>
        <end position="1022"/>
    </location>
</feature>
<feature type="transmembrane region" description="Helical" evidence="12">
    <location>
        <begin position="519"/>
        <end position="540"/>
    </location>
</feature>
<comment type="subcellular location">
    <subcellularLocation>
        <location evidence="1">Membrane</location>
    </subcellularLocation>
</comment>
<evidence type="ECO:0000256" key="10">
    <source>
        <dbReference type="ARBA" id="ARBA00036634"/>
    </source>
</evidence>
<dbReference type="OrthoDB" id="544685at2759"/>
<dbReference type="Pfam" id="PF25886">
    <property type="entry name" value="Msy1"/>
    <property type="match status" value="1"/>
</dbReference>
<dbReference type="SUPFAM" id="SSF47473">
    <property type="entry name" value="EF-hand"/>
    <property type="match status" value="1"/>
</dbReference>
<keyword evidence="7 12" id="KW-1133">Transmembrane helix</keyword>
<evidence type="ECO:0000313" key="15">
    <source>
        <dbReference type="Proteomes" id="UP000443090"/>
    </source>
</evidence>
<evidence type="ECO:0000256" key="9">
    <source>
        <dbReference type="ARBA" id="ARBA00023303"/>
    </source>
</evidence>
<accession>A0A8H8S2X4</accession>
<comment type="caution">
    <text evidence="14">The sequence shown here is derived from an EMBL/GenBank/DDBJ whole genome shotgun (WGS) entry which is preliminary data.</text>
</comment>
<dbReference type="GO" id="GO:0016020">
    <property type="term" value="C:membrane"/>
    <property type="evidence" value="ECO:0007669"/>
    <property type="project" value="UniProtKB-SubCell"/>
</dbReference>
<dbReference type="GO" id="GO:0005262">
    <property type="term" value="F:calcium channel activity"/>
    <property type="evidence" value="ECO:0007669"/>
    <property type="project" value="UniProtKB-KW"/>
</dbReference>
<keyword evidence="4" id="KW-0107">Calcium channel</keyword>
<keyword evidence="9" id="KW-0407">Ion channel</keyword>
<feature type="transmembrane region" description="Helical" evidence="12">
    <location>
        <begin position="180"/>
        <end position="200"/>
    </location>
</feature>
<feature type="region of interest" description="Disordered" evidence="11">
    <location>
        <begin position="62"/>
        <end position="97"/>
    </location>
</feature>
<feature type="transmembrane region" description="Helical" evidence="12">
    <location>
        <begin position="212"/>
        <end position="233"/>
    </location>
</feature>
<dbReference type="InterPro" id="IPR002048">
    <property type="entry name" value="EF_hand_dom"/>
</dbReference>
<dbReference type="InterPro" id="IPR058650">
    <property type="entry name" value="Msy1/2-like"/>
</dbReference>
<dbReference type="FunFam" id="1.10.238.10:FF:000345">
    <property type="entry name" value="Mechanosensitive ion channel protein"/>
    <property type="match status" value="1"/>
</dbReference>
<dbReference type="PROSITE" id="PS50222">
    <property type="entry name" value="EF_HAND_2"/>
    <property type="match status" value="1"/>
</dbReference>
<evidence type="ECO:0000313" key="14">
    <source>
        <dbReference type="EMBL" id="TVY46960.1"/>
    </source>
</evidence>
<dbReference type="Proteomes" id="UP000443090">
    <property type="component" value="Unassembled WGS sequence"/>
</dbReference>
<feature type="region of interest" description="Disordered" evidence="11">
    <location>
        <begin position="749"/>
        <end position="820"/>
    </location>
</feature>
<sequence length="1022" mass="113731">MASPVNEKGQSSFPAFAPSYEAEPGYPRRRSSDEDGTLHNDEAEELLYDDIDMDEIDHNHLRTTTSYINGPDRIGHETRGLSPSMSVSRQREASRRREDDLAMLRAERVVSNTTNQETLARSKSIGRSRSRTVVEPIDDFDVGTTPLHEKTRVYQPPANPTTNFSKLFKKIHNSSWLIRYFFYISPVTILLLIPMLLGLLVFKQTAVGGVKLFWFGIWLEVVWLTLWAGRILAKCIPYPMGLVSSVFTNNSKKWRDLGKQLEVPATIFFWCLAVEISFLPTMKNHHIDGNKTTKGWEKTVNKIIISVFVGAVLNFVEKIIIQLIAISFHLRTYADRIEVNKFQTSSLTKLYSYSKEKIAMDDEEFEIDNTTGQSSGTRTPMAYMNAAQKKTRHVFNKVGDVAGRVAGDFTGKQVKGSTHPSQVVIQLLGNTSGSQVLARRLYRTFVHEDSETIFSDDLRAAFDNDDEADAAFTMFDKDLNGDISMEELEAVCVEIGRERKAITASLKDLDSVVSKLDDVFLFAVFVVTIIVFVSLISTSASGVLTSLGSSLLALSWLFSATAQEFLQSCIFVFVKHPFDVGDRVTIYGNTGSMLKGDDYFVKEISLLYTEFKKMEGHVVQAPNSYLNTLFILNQRRSGGLAEAVPVTIKFGTTLEQLETLRARLLEFVTSENREYQKNILTELTTIYEAHSITMNVVFFYKTSWQNEVLRMQRRNKFICALMVTMDEIGMEGPRMRLAGANPIFPMHLQGAYPESVPTNENPNPGPGGPGPRSGSLAREREPAFVERQPSIAGQPLNHHPSILRNRAGTSTSRQRGESISAMGKRVDFSLGMSAISSGADFGDVYDDPKPRLPTPKITTTMPSRPPSSDSRNTRESEDGSAMTKTTSRDSEMGKTKSGTSGRRNRFFNRGRSKLGTAEEGTSLDDLESGTRDIRAADMPDIPEASGASTVKWGLETEQLMQGSDSRGRNRGDTFESVGGTPIDPRTGIVSPQAISSDGALERGERPLSPPRRVMTEQSIKKA</sequence>